<organism evidence="8 9">
    <name type="scientific">Symbiodinium natans</name>
    <dbReference type="NCBI Taxonomy" id="878477"/>
    <lineage>
        <taxon>Eukaryota</taxon>
        <taxon>Sar</taxon>
        <taxon>Alveolata</taxon>
        <taxon>Dinophyceae</taxon>
        <taxon>Suessiales</taxon>
        <taxon>Symbiodiniaceae</taxon>
        <taxon>Symbiodinium</taxon>
    </lineage>
</organism>
<feature type="domain" description="TauD/TfdA-like" evidence="7">
    <location>
        <begin position="21"/>
        <end position="207"/>
    </location>
</feature>
<dbReference type="AlphaFoldDB" id="A0A812SI97"/>
<comment type="caution">
    <text evidence="8">The sequence shown here is derived from an EMBL/GenBank/DDBJ whole genome shotgun (WGS) entry which is preliminary data.</text>
</comment>
<dbReference type="GO" id="GO:0051213">
    <property type="term" value="F:dioxygenase activity"/>
    <property type="evidence" value="ECO:0007669"/>
    <property type="project" value="UniProtKB-KW"/>
</dbReference>
<dbReference type="OrthoDB" id="10257314at2759"/>
<name>A0A812SI97_9DINO</name>
<proteinExistence type="inferred from homology"/>
<dbReference type="Pfam" id="PF02668">
    <property type="entry name" value="TauD"/>
    <property type="match status" value="1"/>
</dbReference>
<accession>A0A812SI97</accession>
<dbReference type="InterPro" id="IPR051178">
    <property type="entry name" value="TfdA_dioxygenase"/>
</dbReference>
<protein>
    <submittedName>
        <fullName evidence="8">SdpA protein</fullName>
    </submittedName>
</protein>
<evidence type="ECO:0000313" key="9">
    <source>
        <dbReference type="Proteomes" id="UP000604046"/>
    </source>
</evidence>
<evidence type="ECO:0000256" key="5">
    <source>
        <dbReference type="ARBA" id="ARBA00023004"/>
    </source>
</evidence>
<comment type="similarity">
    <text evidence="1">Belongs to the TfdA dioxygenase family.</text>
</comment>
<keyword evidence="3" id="KW-0223">Dioxygenase</keyword>
<evidence type="ECO:0000256" key="2">
    <source>
        <dbReference type="ARBA" id="ARBA00022723"/>
    </source>
</evidence>
<sequence length="281" mass="31238">MPDQARSRSPPAAKHGGKLRISPLKGRFGALIETPLTADRILSDAGIGLELLRAWQGFGGLLVLRGLQDLSPTQLVDISALFGEVENELDDSKKRFAVQGETRVMRIGNTRDPETKLATSLNANDPPLPEGGSPQYRLDDRRPFWHTDSVYRKDPPIGSLLYCKQQPPEGGATCFADAVSSYEALDVKLQEKLKDLECLCSQAHHDAKVHRTSPDFPTLTPEERAASPAQRVPRGPYPEGVAFQRGVVSRLYWFNELRGGEKRGDVVPTSHWIRYLFSFFC</sequence>
<keyword evidence="4" id="KW-0560">Oxidoreductase</keyword>
<dbReference type="GO" id="GO:0046872">
    <property type="term" value="F:metal ion binding"/>
    <property type="evidence" value="ECO:0007669"/>
    <property type="project" value="UniProtKB-KW"/>
</dbReference>
<keyword evidence="9" id="KW-1185">Reference proteome</keyword>
<dbReference type="PANTHER" id="PTHR43779:SF3">
    <property type="entry name" value="(3R)-3-[(CARBOXYMETHYL)AMINO]FATTY ACID OXYGENASE_DECARBOXYLASE"/>
    <property type="match status" value="1"/>
</dbReference>
<dbReference type="Gene3D" id="3.60.130.10">
    <property type="entry name" value="Clavaminate synthase-like"/>
    <property type="match status" value="1"/>
</dbReference>
<evidence type="ECO:0000256" key="1">
    <source>
        <dbReference type="ARBA" id="ARBA00005896"/>
    </source>
</evidence>
<dbReference type="SUPFAM" id="SSF51197">
    <property type="entry name" value="Clavaminate synthase-like"/>
    <property type="match status" value="1"/>
</dbReference>
<evidence type="ECO:0000259" key="7">
    <source>
        <dbReference type="Pfam" id="PF02668"/>
    </source>
</evidence>
<keyword evidence="5" id="KW-0408">Iron</keyword>
<evidence type="ECO:0000256" key="6">
    <source>
        <dbReference type="SAM" id="MobiDB-lite"/>
    </source>
</evidence>
<evidence type="ECO:0000256" key="4">
    <source>
        <dbReference type="ARBA" id="ARBA00023002"/>
    </source>
</evidence>
<keyword evidence="2" id="KW-0479">Metal-binding</keyword>
<feature type="region of interest" description="Disordered" evidence="6">
    <location>
        <begin position="210"/>
        <end position="237"/>
    </location>
</feature>
<dbReference type="PANTHER" id="PTHR43779">
    <property type="entry name" value="DIOXYGENASE RV0097-RELATED"/>
    <property type="match status" value="1"/>
</dbReference>
<dbReference type="EMBL" id="CAJNDS010002459">
    <property type="protein sequence ID" value="CAE7484819.1"/>
    <property type="molecule type" value="Genomic_DNA"/>
</dbReference>
<feature type="region of interest" description="Disordered" evidence="6">
    <location>
        <begin position="118"/>
        <end position="137"/>
    </location>
</feature>
<evidence type="ECO:0000313" key="8">
    <source>
        <dbReference type="EMBL" id="CAE7484819.1"/>
    </source>
</evidence>
<reference evidence="8" key="1">
    <citation type="submission" date="2021-02" db="EMBL/GenBank/DDBJ databases">
        <authorList>
            <person name="Dougan E. K."/>
            <person name="Rhodes N."/>
            <person name="Thang M."/>
            <person name="Chan C."/>
        </authorList>
    </citation>
    <scope>NUCLEOTIDE SEQUENCE</scope>
</reference>
<dbReference type="Proteomes" id="UP000604046">
    <property type="component" value="Unassembled WGS sequence"/>
</dbReference>
<dbReference type="InterPro" id="IPR003819">
    <property type="entry name" value="TauD/TfdA-like"/>
</dbReference>
<evidence type="ECO:0000256" key="3">
    <source>
        <dbReference type="ARBA" id="ARBA00022964"/>
    </source>
</evidence>
<dbReference type="InterPro" id="IPR042098">
    <property type="entry name" value="TauD-like_sf"/>
</dbReference>
<gene>
    <name evidence="8" type="primary">sdpA</name>
    <name evidence="8" type="ORF">SNAT2548_LOCUS27202</name>
</gene>